<dbReference type="InterPro" id="IPR005524">
    <property type="entry name" value="DUF318"/>
</dbReference>
<evidence type="ECO:0000256" key="2">
    <source>
        <dbReference type="ARBA" id="ARBA00006386"/>
    </source>
</evidence>
<dbReference type="eggNOG" id="COG0701">
    <property type="taxonomic scope" value="Bacteria"/>
</dbReference>
<feature type="transmembrane region" description="Helical" evidence="7">
    <location>
        <begin position="152"/>
        <end position="172"/>
    </location>
</feature>
<gene>
    <name evidence="8" type="ORF">BMON_1535</name>
</gene>
<feature type="transmembrane region" description="Helical" evidence="7">
    <location>
        <begin position="297"/>
        <end position="317"/>
    </location>
</feature>
<accession>A0A087C4S1</accession>
<comment type="caution">
    <text evidence="8">The sequence shown here is derived from an EMBL/GenBank/DDBJ whole genome shotgun (WGS) entry which is preliminary data.</text>
</comment>
<keyword evidence="9" id="KW-1185">Reference proteome</keyword>
<evidence type="ECO:0000256" key="1">
    <source>
        <dbReference type="ARBA" id="ARBA00004651"/>
    </source>
</evidence>
<feature type="transmembrane region" description="Helical" evidence="7">
    <location>
        <begin position="85"/>
        <end position="111"/>
    </location>
</feature>
<organism evidence="8 9">
    <name type="scientific">Bifidobacterium mongoliense DSM 21395</name>
    <dbReference type="NCBI Taxonomy" id="1437603"/>
    <lineage>
        <taxon>Bacteria</taxon>
        <taxon>Bacillati</taxon>
        <taxon>Actinomycetota</taxon>
        <taxon>Actinomycetes</taxon>
        <taxon>Bifidobacteriales</taxon>
        <taxon>Bifidobacteriaceae</taxon>
        <taxon>Bifidobacterium</taxon>
    </lineage>
</organism>
<dbReference type="InterPro" id="IPR052923">
    <property type="entry name" value="UPF0718"/>
</dbReference>
<feature type="transmembrane region" description="Helical" evidence="7">
    <location>
        <begin position="337"/>
        <end position="360"/>
    </location>
</feature>
<feature type="transmembrane region" description="Helical" evidence="7">
    <location>
        <begin position="38"/>
        <end position="64"/>
    </location>
</feature>
<evidence type="ECO:0000256" key="4">
    <source>
        <dbReference type="ARBA" id="ARBA00022692"/>
    </source>
</evidence>
<keyword evidence="6 7" id="KW-0472">Membrane</keyword>
<evidence type="ECO:0000313" key="9">
    <source>
        <dbReference type="Proteomes" id="UP000029082"/>
    </source>
</evidence>
<protein>
    <submittedName>
        <fullName evidence="8">Permease</fullName>
    </submittedName>
</protein>
<reference evidence="8 9" key="1">
    <citation type="submission" date="2014-03" db="EMBL/GenBank/DDBJ databases">
        <title>Genomics of Bifidobacteria.</title>
        <authorList>
            <person name="Ventura M."/>
            <person name="Milani C."/>
            <person name="Lugli G.A."/>
        </authorList>
    </citation>
    <scope>NUCLEOTIDE SEQUENCE [LARGE SCALE GENOMIC DNA]</scope>
    <source>
        <strain evidence="8 9">DSM 21395</strain>
    </source>
</reference>
<feature type="transmembrane region" description="Helical" evidence="7">
    <location>
        <begin position="243"/>
        <end position="261"/>
    </location>
</feature>
<dbReference type="PANTHER" id="PTHR34184:SF4">
    <property type="entry name" value="UPF0718 PROTEIN YCGR"/>
    <property type="match status" value="1"/>
</dbReference>
<evidence type="ECO:0000256" key="3">
    <source>
        <dbReference type="ARBA" id="ARBA00022475"/>
    </source>
</evidence>
<keyword evidence="5 7" id="KW-1133">Transmembrane helix</keyword>
<feature type="transmembrane region" description="Helical" evidence="7">
    <location>
        <begin position="273"/>
        <end position="291"/>
    </location>
</feature>
<name>A0A087C4S1_9BIFI</name>
<evidence type="ECO:0000256" key="7">
    <source>
        <dbReference type="SAM" id="Phobius"/>
    </source>
</evidence>
<dbReference type="GO" id="GO:0005886">
    <property type="term" value="C:plasma membrane"/>
    <property type="evidence" value="ECO:0007669"/>
    <property type="project" value="UniProtKB-SubCell"/>
</dbReference>
<keyword evidence="3" id="KW-1003">Cell membrane</keyword>
<comment type="subcellular location">
    <subcellularLocation>
        <location evidence="1">Cell membrane</location>
        <topology evidence="1">Multi-pass membrane protein</topology>
    </subcellularLocation>
</comment>
<evidence type="ECO:0000256" key="5">
    <source>
        <dbReference type="ARBA" id="ARBA00022989"/>
    </source>
</evidence>
<keyword evidence="4 7" id="KW-0812">Transmembrane</keyword>
<evidence type="ECO:0000256" key="6">
    <source>
        <dbReference type="ARBA" id="ARBA00023136"/>
    </source>
</evidence>
<comment type="similarity">
    <text evidence="2">Belongs to the UPF0718 family.</text>
</comment>
<dbReference type="PANTHER" id="PTHR34184">
    <property type="entry name" value="UPF0718 PROTEIN YCGR"/>
    <property type="match status" value="1"/>
</dbReference>
<proteinExistence type="inferred from homology"/>
<dbReference type="EMBL" id="JGZE01000004">
    <property type="protein sequence ID" value="KFI78271.1"/>
    <property type="molecule type" value="Genomic_DNA"/>
</dbReference>
<sequence length="365" mass="38616">MRGVMRTRHRPTFQGFVVATALTASALALSPIVDATGVPLSAVLGGAIGLFLQAFPFLLIGVLLSSAIETFLTQEFIERHFPRHAWAGMAVGVIAGFCMPVCDCATVPVFARMLHKRIPLPSAVVFLCAAPIINPVVIWSTWFAFPDKPYVTALRVGLGIVVSLAVGATFLVTPASRGIASTSVLRADAFGPTHDSAHGMAHDSFQSSSASCTVPDPAVSIRRSPRTLTASYLRHAHGDLMHIMPYMLTGILLASSIRVLSGSRPPAWLGGHGQLLSIAIMMLLAFISSLCSSSDAVIARGLVSLFPTAGLLGFLVFGPIMDVKNVLMLSASFNRRFVVRLGVTVTIVCFAAVALVAPVLERLGL</sequence>
<dbReference type="Proteomes" id="UP000029082">
    <property type="component" value="Unassembled WGS sequence"/>
</dbReference>
<dbReference type="Pfam" id="PF03773">
    <property type="entry name" value="ArsP_1"/>
    <property type="match status" value="1"/>
</dbReference>
<evidence type="ECO:0000313" key="8">
    <source>
        <dbReference type="EMBL" id="KFI78271.1"/>
    </source>
</evidence>
<feature type="transmembrane region" description="Helical" evidence="7">
    <location>
        <begin position="123"/>
        <end position="145"/>
    </location>
</feature>
<dbReference type="STRING" id="1437603.GCA_000771525_01478"/>
<dbReference type="AlphaFoldDB" id="A0A087C4S1"/>